<comment type="caution">
    <text evidence="5">The sequence shown here is derived from an EMBL/GenBank/DDBJ whole genome shotgun (WGS) entry which is preliminary data.</text>
</comment>
<feature type="compositionally biased region" description="Polar residues" evidence="2">
    <location>
        <begin position="702"/>
        <end position="721"/>
    </location>
</feature>
<accession>A0A9N9VPD6</accession>
<dbReference type="GO" id="GO:0005975">
    <property type="term" value="P:carbohydrate metabolic process"/>
    <property type="evidence" value="ECO:0007669"/>
    <property type="project" value="InterPro"/>
</dbReference>
<dbReference type="InterPro" id="IPR004276">
    <property type="entry name" value="GlycoTrans_28_N"/>
</dbReference>
<evidence type="ECO:0000259" key="3">
    <source>
        <dbReference type="Pfam" id="PF03033"/>
    </source>
</evidence>
<feature type="compositionally biased region" description="Basic and acidic residues" evidence="2">
    <location>
        <begin position="681"/>
        <end position="697"/>
    </location>
</feature>
<evidence type="ECO:0000256" key="1">
    <source>
        <dbReference type="ARBA" id="ARBA00022679"/>
    </source>
</evidence>
<evidence type="ECO:0000259" key="4">
    <source>
        <dbReference type="Pfam" id="PF06722"/>
    </source>
</evidence>
<dbReference type="CDD" id="cd03784">
    <property type="entry name" value="GT1_Gtf-like"/>
    <property type="match status" value="1"/>
</dbReference>
<dbReference type="EMBL" id="CABFNQ020000726">
    <property type="protein sequence ID" value="CAH0027346.1"/>
    <property type="molecule type" value="Genomic_DNA"/>
</dbReference>
<feature type="region of interest" description="Disordered" evidence="2">
    <location>
        <begin position="1"/>
        <end position="30"/>
    </location>
</feature>
<dbReference type="InterPro" id="IPR050426">
    <property type="entry name" value="Glycosyltransferase_28"/>
</dbReference>
<dbReference type="OrthoDB" id="5835829at2759"/>
<organism evidence="5 6">
    <name type="scientific">Clonostachys rhizophaga</name>
    <dbReference type="NCBI Taxonomy" id="160324"/>
    <lineage>
        <taxon>Eukaryota</taxon>
        <taxon>Fungi</taxon>
        <taxon>Dikarya</taxon>
        <taxon>Ascomycota</taxon>
        <taxon>Pezizomycotina</taxon>
        <taxon>Sordariomycetes</taxon>
        <taxon>Hypocreomycetidae</taxon>
        <taxon>Hypocreales</taxon>
        <taxon>Bionectriaceae</taxon>
        <taxon>Clonostachys</taxon>
    </lineage>
</organism>
<dbReference type="InterPro" id="IPR010610">
    <property type="entry name" value="EryCIII-like_C"/>
</dbReference>
<dbReference type="FunFam" id="3.40.50.2000:FF:000009">
    <property type="entry name" value="Sterol 3-beta-glucosyltransferase UGT80A2"/>
    <property type="match status" value="1"/>
</dbReference>
<evidence type="ECO:0000256" key="2">
    <source>
        <dbReference type="SAM" id="MobiDB-lite"/>
    </source>
</evidence>
<feature type="domain" description="Glycosyltransferase family 28 N-terminal" evidence="3">
    <location>
        <begin position="145"/>
        <end position="292"/>
    </location>
</feature>
<dbReference type="InterPro" id="IPR002213">
    <property type="entry name" value="UDP_glucos_trans"/>
</dbReference>
<dbReference type="Pfam" id="PF06722">
    <property type="entry name" value="EryCIII-like_C"/>
    <property type="match status" value="1"/>
</dbReference>
<dbReference type="Gene3D" id="3.40.50.2000">
    <property type="entry name" value="Glycogen Phosphorylase B"/>
    <property type="match status" value="2"/>
</dbReference>
<gene>
    <name evidence="5" type="ORF">CRHIZ90672A_00003876</name>
</gene>
<dbReference type="PANTHER" id="PTHR48050:SF27">
    <property type="entry name" value="GLUCOSYLTRANSFERASE, PUTATIVE (AFU_ORTHOLOGUE AFUA_7G04880)-RELATED"/>
    <property type="match status" value="1"/>
</dbReference>
<dbReference type="GO" id="GO:0016906">
    <property type="term" value="F:sterol 3-beta-glucosyltransferase activity"/>
    <property type="evidence" value="ECO:0007669"/>
    <property type="project" value="UniProtKB-ARBA"/>
</dbReference>
<reference evidence="5" key="1">
    <citation type="submission" date="2021-10" db="EMBL/GenBank/DDBJ databases">
        <authorList>
            <person name="Piombo E."/>
        </authorList>
    </citation>
    <scope>NUCLEOTIDE SEQUENCE</scope>
</reference>
<name>A0A9N9VPD6_9HYPO</name>
<keyword evidence="1" id="KW-0808">Transferase</keyword>
<feature type="region of interest" description="Disordered" evidence="2">
    <location>
        <begin position="681"/>
        <end position="721"/>
    </location>
</feature>
<dbReference type="Proteomes" id="UP000696573">
    <property type="component" value="Unassembled WGS sequence"/>
</dbReference>
<feature type="domain" description="Erythromycin biosynthesis protein CIII-like C-terminal" evidence="4">
    <location>
        <begin position="468"/>
        <end position="569"/>
    </location>
</feature>
<sequence length="899" mass="97420">MADDKRQTKSLSALANEQDEDLNRTQTRTPAPAYEADATSYMDFCPDAVELPAHERWTAVTPASAAQLWGANAKPCRDPGGSYRFRVGSELQADDTQTDDARLDIDFDSKLVRALSIMYQKPHATESKPQVARPQPTSWVTKMNIVIHVVGSRGDVQPFIALGQELQRYGHRVRLATHDIFEKSIRASNLEYYPIGGDPAALMAYMVKNPGLIPNMESLTAGEIQQKRYMVQEMLENFWRSCIEPDTLTGRPFVADAIIANPPSFAHIHCAQALGIPVHLMFTMPWSNTTAFPHPLANLQNAGRDPAFANYISYSVVEWLTWQGKGSTASQWAVLKLLDSSLGDVINKWRKSIDLEEVAMFDGPMLANTLKIPFTYCWSPALVPKPADWPSYIDVCGFFFREAPDYSPPADLDRFLANGPPPVYIGFGSIVLDNPDEMTGTIIQAVNAAGARAIISKGWADLAGTDNENIYWIGDCPHEWLFQQVAAVVHHGGAGTTACGLKNGRPTTIVPFFGDQPFWGQMVANAGAGPQPIPHKSLTADNLADAIRYCLSQQAAIAAASIAASMESEAGVQAAVQSFHRQLPLERIRCDLIPSEPASWTYTKTKKPLRLSKMAAEIILSKTSADSKHMRIYESNPTIIETTRWDPITGGASAVMGTATDMAGSVTGMVTKPIEEYRDAQRRWARESQRRQDRDDAADQANRSSGDRSMSSAGQQAQMKQPSVVGKMVAASAKSIGGIAPTATKGMLVDFPLALTEGLRSIPTHYGDKARDHGPVTSAASGAAVAGKTFAWGFVDGISDLIVQPYKGAKNDGAAGAIKGLGKGVVGLTTKSGAGMFGLFAYNAAGISRSIRSATHAGTRKAIAKARHAEGLWMIEAGVVDDIKQSEVTSAFKEWRDNV</sequence>
<dbReference type="SUPFAM" id="SSF53756">
    <property type="entry name" value="UDP-Glycosyltransferase/glycogen phosphorylase"/>
    <property type="match status" value="1"/>
</dbReference>
<proteinExistence type="predicted"/>
<dbReference type="Pfam" id="PF03033">
    <property type="entry name" value="Glyco_transf_28"/>
    <property type="match status" value="1"/>
</dbReference>
<evidence type="ECO:0008006" key="7">
    <source>
        <dbReference type="Google" id="ProtNLM"/>
    </source>
</evidence>
<dbReference type="AlphaFoldDB" id="A0A9N9VPD6"/>
<dbReference type="PANTHER" id="PTHR48050">
    <property type="entry name" value="STEROL 3-BETA-GLUCOSYLTRANSFERASE"/>
    <property type="match status" value="1"/>
</dbReference>
<keyword evidence="6" id="KW-1185">Reference proteome</keyword>
<evidence type="ECO:0000313" key="6">
    <source>
        <dbReference type="Proteomes" id="UP000696573"/>
    </source>
</evidence>
<protein>
    <recommendedName>
        <fullName evidence="7">Sterol 3-beta-glucosyltransferase UGT80B1</fullName>
    </recommendedName>
</protein>
<evidence type="ECO:0000313" key="5">
    <source>
        <dbReference type="EMBL" id="CAH0027346.1"/>
    </source>
</evidence>